<keyword evidence="6" id="KW-1185">Reference proteome</keyword>
<dbReference type="RefSeq" id="WP_036539994.1">
    <property type="nucleotide sequence ID" value="NZ_BMLF01000001.1"/>
</dbReference>
<feature type="binding site" description="axial binding residue" evidence="3">
    <location>
        <position position="408"/>
    </location>
    <ligand>
        <name>heme</name>
        <dbReference type="ChEBI" id="CHEBI:30413"/>
    </ligand>
    <ligandPart>
        <name>Fe</name>
        <dbReference type="ChEBI" id="CHEBI:18248"/>
    </ligandPart>
</feature>
<reference evidence="5" key="1">
    <citation type="journal article" date="2014" name="Int. J. Syst. Evol. Microbiol.">
        <title>Complete genome sequence of Corynebacterium casei LMG S-19264T (=DSM 44701T), isolated from a smear-ripened cheese.</title>
        <authorList>
            <consortium name="US DOE Joint Genome Institute (JGI-PGF)"/>
            <person name="Walter F."/>
            <person name="Albersmeier A."/>
            <person name="Kalinowski J."/>
            <person name="Ruckert C."/>
        </authorList>
    </citation>
    <scope>NUCLEOTIDE SEQUENCE</scope>
    <source>
        <strain evidence="5">CGMCC 1.6293</strain>
    </source>
</reference>
<dbReference type="PANTHER" id="PTHR24305:SF166">
    <property type="entry name" value="CYTOCHROME P450 12A4, MITOCHONDRIAL-RELATED"/>
    <property type="match status" value="1"/>
</dbReference>
<keyword evidence="3 4" id="KW-0349">Heme</keyword>
<evidence type="ECO:0000313" key="5">
    <source>
        <dbReference type="EMBL" id="GGL96643.1"/>
    </source>
</evidence>
<dbReference type="Proteomes" id="UP000649829">
    <property type="component" value="Unassembled WGS sequence"/>
</dbReference>
<dbReference type="SUPFAM" id="SSF48264">
    <property type="entry name" value="Cytochrome P450"/>
    <property type="match status" value="1"/>
</dbReference>
<comment type="similarity">
    <text evidence="2 4">Belongs to the cytochrome P450 family.</text>
</comment>
<evidence type="ECO:0000256" key="4">
    <source>
        <dbReference type="RuleBase" id="RU000461"/>
    </source>
</evidence>
<dbReference type="GO" id="GO:0020037">
    <property type="term" value="F:heme binding"/>
    <property type="evidence" value="ECO:0007669"/>
    <property type="project" value="InterPro"/>
</dbReference>
<evidence type="ECO:0000313" key="6">
    <source>
        <dbReference type="Proteomes" id="UP000649829"/>
    </source>
</evidence>
<dbReference type="Pfam" id="PF00067">
    <property type="entry name" value="p450"/>
    <property type="match status" value="1"/>
</dbReference>
<dbReference type="GO" id="GO:0005506">
    <property type="term" value="F:iron ion binding"/>
    <property type="evidence" value="ECO:0007669"/>
    <property type="project" value="InterPro"/>
</dbReference>
<proteinExistence type="inferred from homology"/>
<dbReference type="GO" id="GO:0016705">
    <property type="term" value="F:oxidoreductase activity, acting on paired donors, with incorporation or reduction of molecular oxygen"/>
    <property type="evidence" value="ECO:0007669"/>
    <property type="project" value="InterPro"/>
</dbReference>
<comment type="cofactor">
    <cofactor evidence="1 3">
        <name>heme</name>
        <dbReference type="ChEBI" id="CHEBI:30413"/>
    </cofactor>
</comment>
<organism evidence="5 6">
    <name type="scientific">Pseudooceanicola nanhaiensis</name>
    <dbReference type="NCBI Taxonomy" id="375761"/>
    <lineage>
        <taxon>Bacteria</taxon>
        <taxon>Pseudomonadati</taxon>
        <taxon>Pseudomonadota</taxon>
        <taxon>Alphaproteobacteria</taxon>
        <taxon>Rhodobacterales</taxon>
        <taxon>Paracoccaceae</taxon>
        <taxon>Pseudooceanicola</taxon>
    </lineage>
</organism>
<dbReference type="PRINTS" id="PR00385">
    <property type="entry name" value="P450"/>
</dbReference>
<dbReference type="GO" id="GO:0004497">
    <property type="term" value="F:monooxygenase activity"/>
    <property type="evidence" value="ECO:0007669"/>
    <property type="project" value="UniProtKB-KW"/>
</dbReference>
<dbReference type="InterPro" id="IPR036396">
    <property type="entry name" value="Cyt_P450_sf"/>
</dbReference>
<evidence type="ECO:0000256" key="1">
    <source>
        <dbReference type="ARBA" id="ARBA00001971"/>
    </source>
</evidence>
<evidence type="ECO:0000256" key="3">
    <source>
        <dbReference type="PIRSR" id="PIRSR602401-1"/>
    </source>
</evidence>
<dbReference type="InterPro" id="IPR002401">
    <property type="entry name" value="Cyt_P450_E_grp-I"/>
</dbReference>
<comment type="caution">
    <text evidence="5">The sequence shown here is derived from an EMBL/GenBank/DDBJ whole genome shotgun (WGS) entry which is preliminary data.</text>
</comment>
<dbReference type="Gene3D" id="1.10.630.10">
    <property type="entry name" value="Cytochrome P450"/>
    <property type="match status" value="1"/>
</dbReference>
<sequence length="460" mass="50458">MTIQEPPPRPGDAPDLPVRVPLVTQPLGLLASLRAARANILSIIPRIATTQPMVSGRTGVRWHMVMDPGAIRRMLLEKVDAYPKSMVTKNLLRPAIGESLFVAEGAHWRWQRRAAAPAFSHRNVAALAPCMTRAAEEACARIEAAGPRAVNMYDEMVRATFDVISDVTFSGDEGFDRAAVHRAVDGYVAEAGKVSLFDMLGFPDWVPRPGRVRSGRALREMKSVADASIEARRKRGLEGVPDLLDLLLAGEDPETRRRMNTGELRDNLLTFIVAGHETTALTLSWALYLCAFDPEVQEAAAAEAREVLGDRAAGAEDVAALPLVRRIVDETLRLYPPAALVSRTALEADALCGREIRPGDTVMIPIYALHRNELLWEAPDEFRPGRFAAAKAVDRYAYLPFGDGPRICIGASFAIQEAVIILATLLARFRFRKVAGKVPAPVMIITLRPEGGVWLEAERR</sequence>
<keyword evidence="4" id="KW-0503">Monooxygenase</keyword>
<keyword evidence="4" id="KW-0560">Oxidoreductase</keyword>
<evidence type="ECO:0000256" key="2">
    <source>
        <dbReference type="ARBA" id="ARBA00010617"/>
    </source>
</evidence>
<dbReference type="InterPro" id="IPR017972">
    <property type="entry name" value="Cyt_P450_CS"/>
</dbReference>
<dbReference type="InterPro" id="IPR050121">
    <property type="entry name" value="Cytochrome_P450_monoxygenase"/>
</dbReference>
<dbReference type="EMBL" id="BMLF01000001">
    <property type="protein sequence ID" value="GGL96643.1"/>
    <property type="molecule type" value="Genomic_DNA"/>
</dbReference>
<protein>
    <submittedName>
        <fullName evidence="5">Cytochrome P450</fullName>
    </submittedName>
</protein>
<keyword evidence="3 4" id="KW-0479">Metal-binding</keyword>
<dbReference type="InterPro" id="IPR001128">
    <property type="entry name" value="Cyt_P450"/>
</dbReference>
<dbReference type="AlphaFoldDB" id="A0A917ST92"/>
<gene>
    <name evidence="5" type="primary">cyc</name>
    <name evidence="5" type="ORF">GCM10011534_18390</name>
</gene>
<dbReference type="PROSITE" id="PS00086">
    <property type="entry name" value="CYTOCHROME_P450"/>
    <property type="match status" value="1"/>
</dbReference>
<reference evidence="5" key="2">
    <citation type="submission" date="2020-09" db="EMBL/GenBank/DDBJ databases">
        <authorList>
            <person name="Sun Q."/>
            <person name="Zhou Y."/>
        </authorList>
    </citation>
    <scope>NUCLEOTIDE SEQUENCE</scope>
    <source>
        <strain evidence="5">CGMCC 1.6293</strain>
    </source>
</reference>
<name>A0A917ST92_9RHOB</name>
<keyword evidence="3 4" id="KW-0408">Iron</keyword>
<dbReference type="PRINTS" id="PR00463">
    <property type="entry name" value="EP450I"/>
</dbReference>
<accession>A0A917ST92</accession>
<dbReference type="PANTHER" id="PTHR24305">
    <property type="entry name" value="CYTOCHROME P450"/>
    <property type="match status" value="1"/>
</dbReference>